<gene>
    <name evidence="1" type="ORF">KFK09_012810</name>
</gene>
<sequence length="97" mass="11124">MPVELIEGDTIRLGASTRIYCLHWMPLSHTFEMEKPMSLGVSIFDTTRKPDPENPGWTRPDFKTGRIRVLEIDPFEKQVGFGLTRRDAGSTQKLVYI</sequence>
<keyword evidence="2" id="KW-1185">Reference proteome</keyword>
<dbReference type="EMBL" id="JAGYWB010000009">
    <property type="protein sequence ID" value="KAI0512172.1"/>
    <property type="molecule type" value="Genomic_DNA"/>
</dbReference>
<dbReference type="OrthoDB" id="444265at2759"/>
<name>A0A8T3BGI6_DENNO</name>
<accession>A0A8T3BGI6</accession>
<proteinExistence type="predicted"/>
<evidence type="ECO:0000313" key="1">
    <source>
        <dbReference type="EMBL" id="KAI0512172.1"/>
    </source>
</evidence>
<comment type="caution">
    <text evidence="1">The sequence shown here is derived from an EMBL/GenBank/DDBJ whole genome shotgun (WGS) entry which is preliminary data.</text>
</comment>
<organism evidence="1 2">
    <name type="scientific">Dendrobium nobile</name>
    <name type="common">Orchid</name>
    <dbReference type="NCBI Taxonomy" id="94219"/>
    <lineage>
        <taxon>Eukaryota</taxon>
        <taxon>Viridiplantae</taxon>
        <taxon>Streptophyta</taxon>
        <taxon>Embryophyta</taxon>
        <taxon>Tracheophyta</taxon>
        <taxon>Spermatophyta</taxon>
        <taxon>Magnoliopsida</taxon>
        <taxon>Liliopsida</taxon>
        <taxon>Asparagales</taxon>
        <taxon>Orchidaceae</taxon>
        <taxon>Epidendroideae</taxon>
        <taxon>Malaxideae</taxon>
        <taxon>Dendrobiinae</taxon>
        <taxon>Dendrobium</taxon>
    </lineage>
</organism>
<evidence type="ECO:0000313" key="2">
    <source>
        <dbReference type="Proteomes" id="UP000829196"/>
    </source>
</evidence>
<reference evidence="1" key="1">
    <citation type="journal article" date="2022" name="Front. Genet.">
        <title>Chromosome-Scale Assembly of the Dendrobium nobile Genome Provides Insights Into the Molecular Mechanism of the Biosynthesis of the Medicinal Active Ingredient of Dendrobium.</title>
        <authorList>
            <person name="Xu Q."/>
            <person name="Niu S.-C."/>
            <person name="Li K.-L."/>
            <person name="Zheng P.-J."/>
            <person name="Zhang X.-J."/>
            <person name="Jia Y."/>
            <person name="Liu Y."/>
            <person name="Niu Y.-X."/>
            <person name="Yu L.-H."/>
            <person name="Chen D.-F."/>
            <person name="Zhang G.-Q."/>
        </authorList>
    </citation>
    <scope>NUCLEOTIDE SEQUENCE</scope>
    <source>
        <tissue evidence="1">Leaf</tissue>
    </source>
</reference>
<dbReference type="Proteomes" id="UP000829196">
    <property type="component" value="Unassembled WGS sequence"/>
</dbReference>
<dbReference type="AlphaFoldDB" id="A0A8T3BGI6"/>
<protein>
    <submittedName>
        <fullName evidence="1">Uncharacterized protein</fullName>
    </submittedName>
</protein>